<dbReference type="PANTHER" id="PTHR20961">
    <property type="entry name" value="GLYCOSYLTRANSFERASE"/>
    <property type="match status" value="1"/>
</dbReference>
<dbReference type="PANTHER" id="PTHR20961:SF5">
    <property type="entry name" value="GLYCOSYLTRANSFERASE-RELATED"/>
    <property type="match status" value="1"/>
</dbReference>
<keyword evidence="4" id="KW-0325">Glycoprotein</keyword>
<keyword evidence="3" id="KW-0808">Transferase</keyword>
<feature type="non-terminal residue" evidence="6">
    <location>
        <position position="349"/>
    </location>
</feature>
<dbReference type="Proteomes" id="UP000015453">
    <property type="component" value="Unassembled WGS sequence"/>
</dbReference>
<dbReference type="OrthoDB" id="529273at2759"/>
<dbReference type="GO" id="GO:0016763">
    <property type="term" value="F:pentosyltransferase activity"/>
    <property type="evidence" value="ECO:0007669"/>
    <property type="project" value="UniProtKB-ARBA"/>
</dbReference>
<accession>S8CSV7</accession>
<evidence type="ECO:0000256" key="4">
    <source>
        <dbReference type="ARBA" id="ARBA00023180"/>
    </source>
</evidence>
<organism evidence="6 7">
    <name type="scientific">Genlisea aurea</name>
    <dbReference type="NCBI Taxonomy" id="192259"/>
    <lineage>
        <taxon>Eukaryota</taxon>
        <taxon>Viridiplantae</taxon>
        <taxon>Streptophyta</taxon>
        <taxon>Embryophyta</taxon>
        <taxon>Tracheophyta</taxon>
        <taxon>Spermatophyta</taxon>
        <taxon>Magnoliopsida</taxon>
        <taxon>eudicotyledons</taxon>
        <taxon>Gunneridae</taxon>
        <taxon>Pentapetalae</taxon>
        <taxon>asterids</taxon>
        <taxon>lamiids</taxon>
        <taxon>Lamiales</taxon>
        <taxon>Lentibulariaceae</taxon>
        <taxon>Genlisea</taxon>
    </lineage>
</organism>
<comment type="caution">
    <text evidence="6">The sequence shown here is derived from an EMBL/GenBank/DDBJ whole genome shotgun (WGS) entry which is preliminary data.</text>
</comment>
<dbReference type="GO" id="GO:0000139">
    <property type="term" value="C:Golgi membrane"/>
    <property type="evidence" value="ECO:0007669"/>
    <property type="project" value="UniProtKB-SubCell"/>
</dbReference>
<reference evidence="6 7" key="1">
    <citation type="journal article" date="2013" name="BMC Genomics">
        <title>The miniature genome of a carnivorous plant Genlisea aurea contains a low number of genes and short non-coding sequences.</title>
        <authorList>
            <person name="Leushkin E.V."/>
            <person name="Sutormin R.A."/>
            <person name="Nabieva E.R."/>
            <person name="Penin A.A."/>
            <person name="Kondrashov A.S."/>
            <person name="Logacheva M.D."/>
        </authorList>
    </citation>
    <scope>NUCLEOTIDE SEQUENCE [LARGE SCALE GENOMIC DNA]</scope>
</reference>
<dbReference type="InterPro" id="IPR049625">
    <property type="entry name" value="Glyco_transf_61_cat"/>
</dbReference>
<evidence type="ECO:0000256" key="2">
    <source>
        <dbReference type="ARBA" id="ARBA00022676"/>
    </source>
</evidence>
<feature type="domain" description="Glycosyltransferase 61 catalytic" evidence="5">
    <location>
        <begin position="157"/>
        <end position="262"/>
    </location>
</feature>
<evidence type="ECO:0000259" key="5">
    <source>
        <dbReference type="Pfam" id="PF04577"/>
    </source>
</evidence>
<dbReference type="EMBL" id="AUSU01002838">
    <property type="protein sequence ID" value="EPS67971.1"/>
    <property type="molecule type" value="Genomic_DNA"/>
</dbReference>
<dbReference type="AlphaFoldDB" id="S8CSV7"/>
<evidence type="ECO:0000256" key="3">
    <source>
        <dbReference type="ARBA" id="ARBA00022679"/>
    </source>
</evidence>
<dbReference type="InterPro" id="IPR007657">
    <property type="entry name" value="Glycosyltransferase_61"/>
</dbReference>
<keyword evidence="2" id="KW-0328">Glycosyltransferase</keyword>
<name>S8CSV7_9LAMI</name>
<keyword evidence="7" id="KW-1185">Reference proteome</keyword>
<comment type="subcellular location">
    <subcellularLocation>
        <location evidence="1">Golgi apparatus membrane</location>
        <topology evidence="1">Single-pass type II membrane protein</topology>
    </subcellularLocation>
</comment>
<protein>
    <recommendedName>
        <fullName evidence="5">Glycosyltransferase 61 catalytic domain-containing protein</fullName>
    </recommendedName>
</protein>
<evidence type="ECO:0000313" key="6">
    <source>
        <dbReference type="EMBL" id="EPS67971.1"/>
    </source>
</evidence>
<evidence type="ECO:0000256" key="1">
    <source>
        <dbReference type="ARBA" id="ARBA00004323"/>
    </source>
</evidence>
<evidence type="ECO:0000313" key="7">
    <source>
        <dbReference type="Proteomes" id="UP000015453"/>
    </source>
</evidence>
<gene>
    <name evidence="6" type="ORF">M569_06804</name>
</gene>
<dbReference type="Pfam" id="PF04577">
    <property type="entry name" value="Glyco_transf_61"/>
    <property type="match status" value="1"/>
</dbReference>
<sequence length="349" mass="39776">GNIRVHGNSSTILLPSSVASTRSLKPYARRFDLYVLNYVKTWRITTQPAHPLPACGRSYAYPAVLFSSGGYGGNQFHDFTDLLIPLFLTSRQFNGSVIFLLTNKRYPWPSKYDEILHNLSKYEIINVDAEQEVLCFPRIIAGLRSHKEMGIDPQQFPHYSMRDFRHFLRTTYSLERSSISDSPRSIRPRLLIISRKGSRVLKNEEQVAELARTTGFDVVMTEIDSNKTSRVARFINSFDVILGIHGAGLTNMVYLPDGALVVEIVPFGVEGLAKPCFQIPSKDMNLRHIEYIVSLNESSLEGKYPADSEVYRHPGEILKRGFSDFRTFYLDNQDVTLDLGRFRRILSRA</sequence>
<feature type="non-terminal residue" evidence="6">
    <location>
        <position position="1"/>
    </location>
</feature>
<proteinExistence type="predicted"/>